<dbReference type="EMBL" id="LR798292">
    <property type="protein sequence ID" value="CAB5220742.1"/>
    <property type="molecule type" value="Genomic_DNA"/>
</dbReference>
<dbReference type="Pfam" id="PF03796">
    <property type="entry name" value="DnaB_C"/>
    <property type="match status" value="1"/>
</dbReference>
<dbReference type="GO" id="GO:0006260">
    <property type="term" value="P:DNA replication"/>
    <property type="evidence" value="ECO:0007669"/>
    <property type="project" value="InterPro"/>
</dbReference>
<proteinExistence type="predicted"/>
<keyword evidence="2" id="KW-0347">Helicase</keyword>
<name>A0A6J7WVM9_9CAUD</name>
<keyword evidence="2" id="KW-0378">Hydrolase</keyword>
<protein>
    <submittedName>
        <fullName evidence="2">Phage_DnaB, phage replicative helicase, DnaB family</fullName>
    </submittedName>
</protein>
<keyword evidence="2" id="KW-0067">ATP-binding</keyword>
<dbReference type="GO" id="GO:0005524">
    <property type="term" value="F:ATP binding"/>
    <property type="evidence" value="ECO:0007669"/>
    <property type="project" value="InterPro"/>
</dbReference>
<feature type="domain" description="SF4 helicase" evidence="1">
    <location>
        <begin position="192"/>
        <end position="435"/>
    </location>
</feature>
<dbReference type="InterPro" id="IPR027417">
    <property type="entry name" value="P-loop_NTPase"/>
</dbReference>
<keyword evidence="2" id="KW-0547">Nucleotide-binding</keyword>
<gene>
    <name evidence="2" type="ORF">UFOVP244_30</name>
</gene>
<evidence type="ECO:0000313" key="2">
    <source>
        <dbReference type="EMBL" id="CAB5220742.1"/>
    </source>
</evidence>
<evidence type="ECO:0000259" key="1">
    <source>
        <dbReference type="Pfam" id="PF03796"/>
    </source>
</evidence>
<reference evidence="2" key="1">
    <citation type="submission" date="2020-05" db="EMBL/GenBank/DDBJ databases">
        <authorList>
            <person name="Chiriac C."/>
            <person name="Salcher M."/>
            <person name="Ghai R."/>
            <person name="Kavagutti S V."/>
        </authorList>
    </citation>
    <scope>NUCLEOTIDE SEQUENCE</scope>
</reference>
<accession>A0A6J7WVM9</accession>
<dbReference type="Gene3D" id="3.40.50.300">
    <property type="entry name" value="P-loop containing nucleotide triphosphate hydrolases"/>
    <property type="match status" value="1"/>
</dbReference>
<dbReference type="GO" id="GO:0003678">
    <property type="term" value="F:DNA helicase activity"/>
    <property type="evidence" value="ECO:0007669"/>
    <property type="project" value="InterPro"/>
</dbReference>
<dbReference type="SUPFAM" id="SSF52540">
    <property type="entry name" value="P-loop containing nucleoside triphosphate hydrolases"/>
    <property type="match status" value="1"/>
</dbReference>
<sequence length="496" mass="56467">MVTSAVHKSWDLVLSGLLRCVYQTSFLEKNHKFIMPQYFFEGESDPKVKAVKKMFDLVLDIYRERRHKALLGSVVSFEQEVLKFSDGEILDECMFILQRFRNDDRLIEMATNEQCEVQFLDYLKMVKIREWSQGFGKHWKENNMHETQKCVDDLAANLKLLNKRDVLELDTKNITALLENINTNSYKNFRIGIPSLDGKSGWYEPQTLNLFGAPSGRGKSMMANTIIRLAIKQGKYVNVTVVENRVHNFITRAMAALTGIPINVLKDGYSELSGELQRRVKKCAELMDKYVTVSFMYGQSIEEVHAHKVEQANLRKYNKLPKFDIDIVDYTGHVVAYSGSNQDQMHTRFRNAYSARKDFALKNDVICFDFVQINREGTKKNDLGGSVIGMNDLASSFDLAQVADTIITINQGPNDQAVEEAKFYIAKGREGGQGKEITVRTMFNRGRFATNYDSSNPELVVSEGLDEEVIGKTQSIAAAEEEKSNLVSFSRAENHD</sequence>
<organism evidence="2">
    <name type="scientific">uncultured Caudovirales phage</name>
    <dbReference type="NCBI Taxonomy" id="2100421"/>
    <lineage>
        <taxon>Viruses</taxon>
        <taxon>Duplodnaviria</taxon>
        <taxon>Heunggongvirae</taxon>
        <taxon>Uroviricota</taxon>
        <taxon>Caudoviricetes</taxon>
        <taxon>Peduoviridae</taxon>
        <taxon>Maltschvirus</taxon>
        <taxon>Maltschvirus maltsch</taxon>
    </lineage>
</organism>
<dbReference type="InterPro" id="IPR007694">
    <property type="entry name" value="DNA_helicase_DnaB-like_C"/>
</dbReference>